<dbReference type="InterPro" id="IPR017871">
    <property type="entry name" value="ABC_transporter-like_CS"/>
</dbReference>
<evidence type="ECO:0000256" key="16">
    <source>
        <dbReference type="SAM" id="SignalP"/>
    </source>
</evidence>
<feature type="transmembrane region" description="Helical" evidence="15">
    <location>
        <begin position="700"/>
        <end position="719"/>
    </location>
</feature>
<dbReference type="PROSITE" id="PS50893">
    <property type="entry name" value="ABC_TRANSPORTER_2"/>
    <property type="match status" value="2"/>
</dbReference>
<keyword evidence="16" id="KW-0732">Signal</keyword>
<dbReference type="Pfam" id="PF00135">
    <property type="entry name" value="COesterase"/>
    <property type="match status" value="1"/>
</dbReference>
<evidence type="ECO:0000256" key="11">
    <source>
        <dbReference type="ARBA" id="ARBA00022840"/>
    </source>
</evidence>
<feature type="signal peptide" evidence="16">
    <location>
        <begin position="1"/>
        <end position="17"/>
    </location>
</feature>
<feature type="transmembrane region" description="Helical" evidence="15">
    <location>
        <begin position="1247"/>
        <end position="1265"/>
    </location>
</feature>
<dbReference type="SUPFAM" id="SSF52540">
    <property type="entry name" value="P-loop containing nucleoside triphosphate hydrolases"/>
    <property type="match status" value="2"/>
</dbReference>
<comment type="similarity">
    <text evidence="3">Belongs to the ABC transporter superfamily. ABCC family. Conjugate transporter (TC 3.A.1.208) subfamily.</text>
</comment>
<feature type="transmembrane region" description="Helical" evidence="15">
    <location>
        <begin position="1103"/>
        <end position="1124"/>
    </location>
</feature>
<evidence type="ECO:0000256" key="7">
    <source>
        <dbReference type="ARBA" id="ARBA00022692"/>
    </source>
</evidence>
<keyword evidence="13 15" id="KW-0472">Membrane</keyword>
<feature type="region of interest" description="Disordered" evidence="14">
    <location>
        <begin position="558"/>
        <end position="594"/>
    </location>
</feature>
<feature type="transmembrane region" description="Helical" evidence="15">
    <location>
        <begin position="1176"/>
        <end position="1195"/>
    </location>
</feature>
<dbReference type="InterPro" id="IPR004299">
    <property type="entry name" value="MBOAT_fam"/>
</dbReference>
<dbReference type="SUPFAM" id="SSF90123">
    <property type="entry name" value="ABC transporter transmembrane region"/>
    <property type="match status" value="2"/>
</dbReference>
<dbReference type="InterPro" id="IPR003439">
    <property type="entry name" value="ABC_transporter-like_ATP-bd"/>
</dbReference>
<keyword evidence="12 15" id="KW-1133">Transmembrane helix</keyword>
<keyword evidence="8" id="KW-0677">Repeat</keyword>
<dbReference type="PROSITE" id="PS00122">
    <property type="entry name" value="CARBOXYLESTERASE_B_1"/>
    <property type="match status" value="1"/>
</dbReference>
<dbReference type="PROSITE" id="PS00211">
    <property type="entry name" value="ABC_TRANSPORTER_1"/>
    <property type="match status" value="2"/>
</dbReference>
<keyword evidence="6" id="KW-0719">Serine esterase</keyword>
<dbReference type="GO" id="GO:0016887">
    <property type="term" value="F:ATP hydrolysis activity"/>
    <property type="evidence" value="ECO:0007669"/>
    <property type="project" value="InterPro"/>
</dbReference>
<evidence type="ECO:0000256" key="14">
    <source>
        <dbReference type="SAM" id="MobiDB-lite"/>
    </source>
</evidence>
<dbReference type="Gene3D" id="1.20.1560.10">
    <property type="entry name" value="ABC transporter type 1, transmembrane domain"/>
    <property type="match status" value="2"/>
</dbReference>
<dbReference type="Pfam" id="PF03062">
    <property type="entry name" value="MBOAT"/>
    <property type="match status" value="1"/>
</dbReference>
<feature type="transmembrane region" description="Helical" evidence="15">
    <location>
        <begin position="1145"/>
        <end position="1164"/>
    </location>
</feature>
<feature type="transmembrane region" description="Helical" evidence="15">
    <location>
        <begin position="1423"/>
        <end position="1441"/>
    </location>
</feature>
<dbReference type="FunFam" id="3.40.50.300:FF:000997">
    <property type="entry name" value="Multidrug resistance-associated protein 1"/>
    <property type="match status" value="1"/>
</dbReference>
<accession>A0AA39LFW7</accession>
<keyword evidence="7 15" id="KW-0812">Transmembrane</keyword>
<evidence type="ECO:0000256" key="10">
    <source>
        <dbReference type="ARBA" id="ARBA00022801"/>
    </source>
</evidence>
<reference evidence="19" key="1">
    <citation type="submission" date="2023-06" db="EMBL/GenBank/DDBJ databases">
        <title>Genomic analysis of the entomopathogenic nematode Steinernema hermaphroditum.</title>
        <authorList>
            <person name="Schwarz E.M."/>
            <person name="Heppert J.K."/>
            <person name="Baniya A."/>
            <person name="Schwartz H.T."/>
            <person name="Tan C.-H."/>
            <person name="Antoshechkin I."/>
            <person name="Sternberg P.W."/>
            <person name="Goodrich-Blair H."/>
            <person name="Dillman A.R."/>
        </authorList>
    </citation>
    <scope>NUCLEOTIDE SEQUENCE</scope>
    <source>
        <strain evidence="19">PS9179</strain>
        <tissue evidence="19">Whole animal</tissue>
    </source>
</reference>
<feature type="domain" description="ABC transporter" evidence="17">
    <location>
        <begin position="2375"/>
        <end position="2609"/>
    </location>
</feature>
<feature type="domain" description="ABC transporter" evidence="17">
    <location>
        <begin position="1709"/>
        <end position="1937"/>
    </location>
</feature>
<feature type="compositionally biased region" description="Low complexity" evidence="14">
    <location>
        <begin position="575"/>
        <end position="594"/>
    </location>
</feature>
<dbReference type="InterPro" id="IPR029058">
    <property type="entry name" value="AB_hydrolase_fold"/>
</dbReference>
<dbReference type="GO" id="GO:0052689">
    <property type="term" value="F:carboxylic ester hydrolase activity"/>
    <property type="evidence" value="ECO:0007669"/>
    <property type="project" value="UniProtKB-KW"/>
</dbReference>
<dbReference type="GO" id="GO:0140359">
    <property type="term" value="F:ABC-type transporter activity"/>
    <property type="evidence" value="ECO:0007669"/>
    <property type="project" value="InterPro"/>
</dbReference>
<organism evidence="19 20">
    <name type="scientific">Steinernema hermaphroditum</name>
    <dbReference type="NCBI Taxonomy" id="289476"/>
    <lineage>
        <taxon>Eukaryota</taxon>
        <taxon>Metazoa</taxon>
        <taxon>Ecdysozoa</taxon>
        <taxon>Nematoda</taxon>
        <taxon>Chromadorea</taxon>
        <taxon>Rhabditida</taxon>
        <taxon>Tylenchina</taxon>
        <taxon>Panagrolaimomorpha</taxon>
        <taxon>Strongyloidoidea</taxon>
        <taxon>Steinernematidae</taxon>
        <taxon>Steinernema</taxon>
    </lineage>
</organism>
<evidence type="ECO:0000256" key="5">
    <source>
        <dbReference type="ARBA" id="ARBA00022475"/>
    </source>
</evidence>
<evidence type="ECO:0000256" key="6">
    <source>
        <dbReference type="ARBA" id="ARBA00022487"/>
    </source>
</evidence>
<keyword evidence="9" id="KW-0547">Nucleotide-binding</keyword>
<sequence>MTGVLLFFLVSLSLAVADRVDVNTTRGPLFGYSVDYGSNTSELYYGRADVFLGIPYVMQPIGPLRFHKPRKIMQFPGVTPYNATKYGNICPQLDKPADMTMGEDCLYLNIISPNVSTAIKYPVMVWIHGGAMKNGFAAQYGVKGAIRNLVSRGVVVVIIQYRIGTLGFFTTFTEEFPPNLGMLDQVEALKFIKEEIANFGGDPYRITLFGQSAGGASVSAHLYSPLSQGLFQQGIMESGTVLTCFDGSLGFANLSEQRAAKYCNVTDAMFKAKDFGNLKSCMMDMDYNKWLADEMTNPLGWKIVQDDHFFPEVPRVQQAKRPNVPVLIGSNKDEWAFFEMAFMKAGITWDLYSRDAFETMFGAYATFLKEHELEIEKLLEDVYRPYGTKDDDALGWLKITNDIFTSAGFTGFISRDIDWYLRRNNTNVYAYEYTRASLVNQIVPIPGWNPVFHCAELAFIWMQTETWNKAVKDGTVTPEDIAMANWFGETWTNFAKYGFPTLDNSWKPVTADNPKAYLEINDEKGMRNLYRGTDRVVWNNVIPSLVGYWPPERPNGITPTKPTDAYTKTSSQPDITPASTISATSTSIQSTSSDGSTISKGVPVGTTTSVSYSMGLVGALSDLLNTSEDGLRLLLSILAGYPLAAIYRTFVYNKTAQIQHLFFVAAGVLLYVFNCGYAIYHSLLSIMFAYAITNYLPGSVLSIILAHVTFLGHLLLGYWNAESEKYDMTWTTPFCIMTLRYIGLVMDVYDGQKPKEKQKPDQAKTAIVDPPSLLETAAFGLFFAGTFVGPQFTLSRFRSFVNGEFLDEKGEVRASGLMVSLRRFVAGVTCAVLHQWGMVWIPNSYFNSQEFFGASFFWKVTWNTIWYRAIMYRYCTAWLLTEGAAILAGIGYNGKKDGEDQWDGVRDLHITGWEFGNDFTSCIESFNVGTNTFAKNHIFRRLRWLGNKYLSHVVTLMYLAIWHGYHLGYFILFIYEFACVTAQEQLYSLIRRVPGAYEFLQKSYMRPVCWLFGRLTINISMAFGFLTFGLIKKEIWVGPVKAMYLYLYIFYFVIWPITYQAVSLSMSSLHGFSKFCGENFWADGSFYNDSIVPNVSECFQHTVLVWAPALFLLILSPAFTVQVLRVRKKNIFKPIPWSSLFIIKLFSLAYLFANTIFVLSYIIARGADGENIPAVNYVYPVIRAITTAGLIVCIIICKYQGMVTSGIVHLCVVVQLIAGAPELYFWIQRFVGDAANDWNKAVGIAYLAYYPVVVLLSLLFCFADPRSEDSEAKKKNAPELDSSFISRLTLWWFNAIPLLGARKDLEVEDLFELNDGSTSEHLTPLWDKYWIPTMNKYLEQKRRLLAQEASAEMLNQHQNNILKDEHNKKVEKLQPPSVVFNLFKIFKYEFFTALLIKMVADTLQFANPFLLNELIGFVSDKDAKLWIGVAYAVLMFASSELRSFMVNYYFYIMFRMGVKIQTVLTAAVYKKTLRLSNNARRTRTVGEIVNLMAIDVERFQLITSQIQQYWSSPFQITLALIYLVYTLGVSALTGVLIMALFVPLNVFSSMIVKNWQMQQMKLKDERAKMCNEILNGIKVIKLYAWEPPMEEMVESIRKQELDLLKKGTLVRSVVDVFNTASPFLVAILTFATYTLSNPQEHILTAQIAFVSLTLFNQLRSPMTMIGLLIAQTVQAVVSNKRLKDFFVAEELDDTTIERTYEMNDKKAAVEIQNADFTWEHEEDMAAKSTISNANLTVPSRSLIAVVGRVGSGKSSLLSSLLGEMEKLRGFVGVNGKLAYVPQQAWIQNLTLRDNITFGKEFNKHLYNRVIEACALKPDLDILPQGDKTEIGEKGINLSGGQKARVSLARAVYQNYDVYLLDDPLSAVDSHVGKHIFDKVIGPNGLLRNKTRILVTHGVAFLRDADQVVVMEDGRISEIGTYEDLMESKEGFAKFMEESKTENEKQMEENTEGEGHLCDADDFLEDYDDTDLSIADNTAIETTILSRQFSTVSNLSRRSLHRRLSKKREELKTQVSEIDENKLIRKETVETGKVKLSVYKQYVQSATYFLSFGFAFFFAVFSGLQLGRSVWLSQWADANDEMHSKNDTEMSLGERLGVYAAFGVAEALSFFLAMLSMVFGGLSASRNLHSPMLRNLMRSPMSFFDTTPIGRILNRFGKDIDVVDSLLPLNFRYFVMCIFQVFTTLLIIVISTPIFAIVIIPLAIIYIISLRFYVPTSRQLKRLESVNRSPIYSHFSESVQGAASIRAFGKVGEFCQISADRVDRFVRCKYHNLIANRWLAVRLEFIGNCVVLFAALFGAFSNHWGFPVSAGIIGLSISYALNITEVLNFAVRQISELETNIVSVERLKEYSETSTEAEWRVEGSSMPPGWPMSGKIELTGYSTRYRPGLELVVRGLTVDVRGGEKIGIVGRTGAGKSSLTLALFRMIEPADGKIVIDGIDVAKIGLHELRGNLTIIPQDPVLFSGTLRFNLDPFRRYSDDQIWTALELAHLKTFAKSLAGGLEYVITEGGDNISVGQRQLVCLARALLRRSKVLVLDEATAAVDLATDALIQETIRREFKESSVLTIAHRLNTILDYDRVLVLDNGEMKEFGEPDALLSDPSSAFYSMATDAKLVADSE</sequence>
<feature type="compositionally biased region" description="Polar residues" evidence="14">
    <location>
        <begin position="558"/>
        <end position="574"/>
    </location>
</feature>
<dbReference type="NCBIfam" id="TIGR00957">
    <property type="entry name" value="MRP_assoc_pro"/>
    <property type="match status" value="1"/>
</dbReference>
<dbReference type="GO" id="GO:0005886">
    <property type="term" value="C:plasma membrane"/>
    <property type="evidence" value="ECO:0007669"/>
    <property type="project" value="UniProtKB-SubCell"/>
</dbReference>
<comment type="caution">
    <text evidence="19">The sequence shown here is derived from an EMBL/GenBank/DDBJ whole genome shotgun (WGS) entry which is preliminary data.</text>
</comment>
<keyword evidence="4" id="KW-0813">Transport</keyword>
<protein>
    <submittedName>
        <fullName evidence="19">Uncharacterized protein</fullName>
    </submittedName>
</protein>
<dbReference type="PROSITE" id="PS50929">
    <property type="entry name" value="ABC_TM1F"/>
    <property type="match status" value="2"/>
</dbReference>
<dbReference type="Gene3D" id="3.40.50.1820">
    <property type="entry name" value="alpha/beta hydrolase"/>
    <property type="match status" value="1"/>
</dbReference>
<dbReference type="InterPro" id="IPR027417">
    <property type="entry name" value="P-loop_NTPase"/>
</dbReference>
<feature type="transmembrane region" description="Helical" evidence="15">
    <location>
        <begin position="2044"/>
        <end position="2063"/>
    </location>
</feature>
<dbReference type="CDD" id="cd18595">
    <property type="entry name" value="ABC_6TM_MRP1_2_3_6_D1_like"/>
    <property type="match status" value="1"/>
</dbReference>
<dbReference type="PROSITE" id="PS00941">
    <property type="entry name" value="CARBOXYLESTERASE_B_2"/>
    <property type="match status" value="1"/>
</dbReference>
<dbReference type="InterPro" id="IPR050173">
    <property type="entry name" value="ABC_transporter_C-like"/>
</dbReference>
<proteinExistence type="inferred from homology"/>
<dbReference type="CDD" id="cd18603">
    <property type="entry name" value="ABC_6TM_MRP1_2_3_6_D2_like"/>
    <property type="match status" value="1"/>
</dbReference>
<evidence type="ECO:0000256" key="15">
    <source>
        <dbReference type="SAM" id="Phobius"/>
    </source>
</evidence>
<dbReference type="InterPro" id="IPR011527">
    <property type="entry name" value="ABC1_TM_dom"/>
</dbReference>
<keyword evidence="10" id="KW-0378">Hydrolase</keyword>
<dbReference type="InterPro" id="IPR003593">
    <property type="entry name" value="AAA+_ATPase"/>
</dbReference>
<dbReference type="CDD" id="cd03244">
    <property type="entry name" value="ABCC_MRP_domain2"/>
    <property type="match status" value="1"/>
</dbReference>
<evidence type="ECO:0000256" key="13">
    <source>
        <dbReference type="ARBA" id="ARBA00023136"/>
    </source>
</evidence>
<keyword evidence="5" id="KW-1003">Cell membrane</keyword>
<feature type="transmembrane region" description="Helical" evidence="15">
    <location>
        <begin position="2193"/>
        <end position="2213"/>
    </location>
</feature>
<dbReference type="PANTHER" id="PTHR24223">
    <property type="entry name" value="ATP-BINDING CASSETTE SUB-FAMILY C"/>
    <property type="match status" value="1"/>
</dbReference>
<evidence type="ECO:0000313" key="20">
    <source>
        <dbReference type="Proteomes" id="UP001175271"/>
    </source>
</evidence>
<comment type="similarity">
    <text evidence="2">Belongs to the type-B carboxylesterase/lipase family.</text>
</comment>
<comment type="subcellular location">
    <subcellularLocation>
        <location evidence="1">Cell membrane</location>
        <topology evidence="1">Multi-pass membrane protein</topology>
    </subcellularLocation>
</comment>
<feature type="transmembrane region" description="Helical" evidence="15">
    <location>
        <begin position="2097"/>
        <end position="2123"/>
    </location>
</feature>
<dbReference type="InterPro" id="IPR019826">
    <property type="entry name" value="Carboxylesterase_B_AS"/>
</dbReference>
<evidence type="ECO:0000256" key="9">
    <source>
        <dbReference type="ARBA" id="ARBA00022741"/>
    </source>
</evidence>
<dbReference type="GO" id="GO:0005524">
    <property type="term" value="F:ATP binding"/>
    <property type="evidence" value="ECO:0007669"/>
    <property type="project" value="UniProtKB-KW"/>
</dbReference>
<evidence type="ECO:0000256" key="12">
    <source>
        <dbReference type="ARBA" id="ARBA00022989"/>
    </source>
</evidence>
<dbReference type="InterPro" id="IPR002018">
    <property type="entry name" value="CarbesteraseB"/>
</dbReference>
<dbReference type="FunFam" id="1.20.1560.10:FF:000100">
    <property type="entry name" value="ABC transporter ATP-binding protein"/>
    <property type="match status" value="1"/>
</dbReference>
<dbReference type="InterPro" id="IPR019819">
    <property type="entry name" value="Carboxylesterase_B_CS"/>
</dbReference>
<dbReference type="InterPro" id="IPR036640">
    <property type="entry name" value="ABC1_TM_sf"/>
</dbReference>
<keyword evidence="20" id="KW-1185">Reference proteome</keyword>
<dbReference type="SMART" id="SM00382">
    <property type="entry name" value="AAA"/>
    <property type="match status" value="2"/>
</dbReference>
<feature type="transmembrane region" description="Helical" evidence="15">
    <location>
        <begin position="1207"/>
        <end position="1227"/>
    </location>
</feature>
<evidence type="ECO:0000256" key="8">
    <source>
        <dbReference type="ARBA" id="ARBA00022737"/>
    </source>
</evidence>
<dbReference type="PANTHER" id="PTHR24223:SF434">
    <property type="entry name" value="MULTIDRUG RESISTANCE PROTEIN MRP-7"/>
    <property type="match status" value="1"/>
</dbReference>
<dbReference type="SUPFAM" id="SSF53474">
    <property type="entry name" value="alpha/beta-Hydrolases"/>
    <property type="match status" value="1"/>
</dbReference>
<evidence type="ECO:0000256" key="2">
    <source>
        <dbReference type="ARBA" id="ARBA00005964"/>
    </source>
</evidence>
<feature type="chain" id="PRO_5041323592" evidence="16">
    <location>
        <begin position="18"/>
        <end position="2618"/>
    </location>
</feature>
<feature type="transmembrane region" description="Helical" evidence="15">
    <location>
        <begin position="1519"/>
        <end position="1552"/>
    </location>
</feature>
<feature type="transmembrane region" description="Helical" evidence="15">
    <location>
        <begin position="1043"/>
        <end position="1062"/>
    </location>
</feature>
<evidence type="ECO:0000259" key="18">
    <source>
        <dbReference type="PROSITE" id="PS50929"/>
    </source>
</evidence>
<evidence type="ECO:0000313" key="19">
    <source>
        <dbReference type="EMBL" id="KAK0395660.1"/>
    </source>
</evidence>
<feature type="transmembrane region" description="Helical" evidence="15">
    <location>
        <begin position="949"/>
        <end position="975"/>
    </location>
</feature>
<dbReference type="Pfam" id="PF00005">
    <property type="entry name" value="ABC_tran"/>
    <property type="match status" value="2"/>
</dbReference>
<feature type="domain" description="ABC transmembrane type-1" evidence="18">
    <location>
        <begin position="2051"/>
        <end position="2338"/>
    </location>
</feature>
<feature type="transmembrane region" description="Helical" evidence="15">
    <location>
        <begin position="630"/>
        <end position="649"/>
    </location>
</feature>
<evidence type="ECO:0000256" key="1">
    <source>
        <dbReference type="ARBA" id="ARBA00004651"/>
    </source>
</evidence>
<evidence type="ECO:0000256" key="3">
    <source>
        <dbReference type="ARBA" id="ARBA00009726"/>
    </source>
</evidence>
<name>A0AA39LFW7_9BILA</name>
<feature type="transmembrane region" description="Helical" evidence="15">
    <location>
        <begin position="661"/>
        <end position="680"/>
    </location>
</feature>
<dbReference type="CDD" id="cd03250">
    <property type="entry name" value="ABCC_MRP_domain1"/>
    <property type="match status" value="1"/>
</dbReference>
<dbReference type="Pfam" id="PF00664">
    <property type="entry name" value="ABC_membrane"/>
    <property type="match status" value="2"/>
</dbReference>
<feature type="transmembrane region" description="Helical" evidence="15">
    <location>
        <begin position="2305"/>
        <end position="2330"/>
    </location>
</feature>
<dbReference type="InterPro" id="IPR005292">
    <property type="entry name" value="MRP"/>
</dbReference>
<feature type="transmembrane region" description="Helical" evidence="15">
    <location>
        <begin position="1011"/>
        <end position="1031"/>
    </location>
</feature>
<gene>
    <name evidence="19" type="ORF">QR680_001380</name>
</gene>
<keyword evidence="11" id="KW-0067">ATP-binding</keyword>
<dbReference type="FunFam" id="3.40.50.300:FF:000074">
    <property type="entry name" value="Multidrug resistance-associated protein 5 isoform 1"/>
    <property type="match status" value="1"/>
</dbReference>
<evidence type="ECO:0000256" key="4">
    <source>
        <dbReference type="ARBA" id="ARBA00022448"/>
    </source>
</evidence>
<feature type="transmembrane region" description="Helical" evidence="15">
    <location>
        <begin position="2278"/>
        <end position="2299"/>
    </location>
</feature>
<evidence type="ECO:0000259" key="17">
    <source>
        <dbReference type="PROSITE" id="PS50893"/>
    </source>
</evidence>
<dbReference type="EMBL" id="JAUCMV010000005">
    <property type="protein sequence ID" value="KAK0395660.1"/>
    <property type="molecule type" value="Genomic_DNA"/>
</dbReference>
<dbReference type="Proteomes" id="UP001175271">
    <property type="component" value="Unassembled WGS sequence"/>
</dbReference>
<dbReference type="FunFam" id="1.20.1560.10:FF:000081">
    <property type="entry name" value="Protein CBG24505"/>
    <property type="match status" value="1"/>
</dbReference>
<feature type="domain" description="ABC transmembrane type-1" evidence="18">
    <location>
        <begin position="1391"/>
        <end position="1674"/>
    </location>
</feature>
<dbReference type="Gene3D" id="3.40.50.300">
    <property type="entry name" value="P-loop containing nucleotide triphosphate hydrolases"/>
    <property type="match status" value="2"/>
</dbReference>